<comment type="caution">
    <text evidence="1">The sequence shown here is derived from an EMBL/GenBank/DDBJ whole genome shotgun (WGS) entry which is preliminary data.</text>
</comment>
<organism evidence="1 2">
    <name type="scientific">Clonostachys chloroleuca</name>
    <dbReference type="NCBI Taxonomy" id="1926264"/>
    <lineage>
        <taxon>Eukaryota</taxon>
        <taxon>Fungi</taxon>
        <taxon>Dikarya</taxon>
        <taxon>Ascomycota</taxon>
        <taxon>Pezizomycotina</taxon>
        <taxon>Sordariomycetes</taxon>
        <taxon>Hypocreomycetidae</taxon>
        <taxon>Hypocreales</taxon>
        <taxon>Bionectriaceae</taxon>
        <taxon>Clonostachys</taxon>
    </lineage>
</organism>
<keyword evidence="2" id="KW-1185">Reference proteome</keyword>
<reference evidence="1" key="1">
    <citation type="submission" date="2023-01" db="EMBL/GenBank/DDBJ databases">
        <authorList>
            <person name="Piombo E."/>
        </authorList>
    </citation>
    <scope>NUCLEOTIDE SEQUENCE</scope>
</reference>
<protein>
    <submittedName>
        <fullName evidence="1">Uncharacterized protein</fullName>
    </submittedName>
</protein>
<evidence type="ECO:0000313" key="1">
    <source>
        <dbReference type="EMBL" id="CAI6082991.1"/>
    </source>
</evidence>
<evidence type="ECO:0000313" key="2">
    <source>
        <dbReference type="Proteomes" id="UP001160390"/>
    </source>
</evidence>
<dbReference type="AlphaFoldDB" id="A0AA35LWV6"/>
<gene>
    <name evidence="1" type="ORF">CCHLO57077_00018082</name>
</gene>
<sequence length="96" mass="11278">MRCSIFSVTQRFFEYPIKLARRPKRHIVSHNGMLVVFYFDRGERLVRLLRLGRRVVELDVVQLRPPDNGFLRFGPQGLPPFHIMEVLLDDDVAASR</sequence>
<dbReference type="EMBL" id="CABFNP030000739">
    <property type="protein sequence ID" value="CAI6082991.1"/>
    <property type="molecule type" value="Genomic_DNA"/>
</dbReference>
<dbReference type="Proteomes" id="UP001160390">
    <property type="component" value="Unassembled WGS sequence"/>
</dbReference>
<name>A0AA35LWV6_9HYPO</name>
<accession>A0AA35LWV6</accession>
<proteinExistence type="predicted"/>